<keyword evidence="1" id="KW-1133">Transmembrane helix</keyword>
<feature type="transmembrane region" description="Helical" evidence="1">
    <location>
        <begin position="125"/>
        <end position="145"/>
    </location>
</feature>
<dbReference type="RefSeq" id="WP_064714521.1">
    <property type="nucleotide sequence ID" value="NZ_JMTM01000017.1"/>
</dbReference>
<organism evidence="2 3">
    <name type="scientific">Flavobacterium succinicans</name>
    <dbReference type="NCBI Taxonomy" id="29536"/>
    <lineage>
        <taxon>Bacteria</taxon>
        <taxon>Pseudomonadati</taxon>
        <taxon>Bacteroidota</taxon>
        <taxon>Flavobacteriia</taxon>
        <taxon>Flavobacteriales</taxon>
        <taxon>Flavobacteriaceae</taxon>
        <taxon>Flavobacterium</taxon>
    </lineage>
</organism>
<proteinExistence type="predicted"/>
<gene>
    <name evidence="2" type="ORF">FLB_06530</name>
</gene>
<keyword evidence="1" id="KW-0812">Transmembrane</keyword>
<dbReference type="EMBL" id="JMTM01000017">
    <property type="protein sequence ID" value="OAZ04805.1"/>
    <property type="molecule type" value="Genomic_DNA"/>
</dbReference>
<accession>A0A199XT35</accession>
<feature type="transmembrane region" description="Helical" evidence="1">
    <location>
        <begin position="31"/>
        <end position="52"/>
    </location>
</feature>
<keyword evidence="3" id="KW-1185">Reference proteome</keyword>
<evidence type="ECO:0000313" key="2">
    <source>
        <dbReference type="EMBL" id="OAZ04805.1"/>
    </source>
</evidence>
<evidence type="ECO:0000256" key="1">
    <source>
        <dbReference type="SAM" id="Phobius"/>
    </source>
</evidence>
<dbReference type="AlphaFoldDB" id="A0A199XT35"/>
<reference evidence="2 3" key="1">
    <citation type="submission" date="2016-06" db="EMBL/GenBank/DDBJ databases">
        <title>Draft genome sequence of Flavobacterium succinicans strain DD5b.</title>
        <authorList>
            <person name="Poehlein A."/>
            <person name="Daniel R."/>
            <person name="Simeonova D.D."/>
        </authorList>
    </citation>
    <scope>NUCLEOTIDE SEQUENCE [LARGE SCALE GENOMIC DNA]</scope>
    <source>
        <strain evidence="2 3">DD5b</strain>
    </source>
</reference>
<dbReference type="PATRIC" id="fig|29536.5.peg.677"/>
<sequence>MLERIDIINNFNPLKGDSDADTFVRYRKSKWLLLVNGVLAGICFLFVFLAIINEYLELEHLPKWSKSGTMFLVSFSFFINLQSEIYKTVLLQHLIRIENKNSNQIEETNSKLEAILSNITNTKRALPIILLAILLIIGSVIQVLSDGAFEYWNYFILPLIVLLLLSIYRTFSNYTALKENIAAFENQTLYA</sequence>
<protein>
    <submittedName>
        <fullName evidence="2">Uncharacterized protein</fullName>
    </submittedName>
</protein>
<feature type="transmembrane region" description="Helical" evidence="1">
    <location>
        <begin position="151"/>
        <end position="168"/>
    </location>
</feature>
<feature type="transmembrane region" description="Helical" evidence="1">
    <location>
        <begin position="64"/>
        <end position="81"/>
    </location>
</feature>
<dbReference type="Proteomes" id="UP000093807">
    <property type="component" value="Unassembled WGS sequence"/>
</dbReference>
<keyword evidence="1" id="KW-0472">Membrane</keyword>
<evidence type="ECO:0000313" key="3">
    <source>
        <dbReference type="Proteomes" id="UP000093807"/>
    </source>
</evidence>
<name>A0A199XT35_9FLAO</name>
<comment type="caution">
    <text evidence="2">The sequence shown here is derived from an EMBL/GenBank/DDBJ whole genome shotgun (WGS) entry which is preliminary data.</text>
</comment>